<proteinExistence type="predicted"/>
<sequence length="230" mass="24454">EPAPAPVYEPAPEPAHEPTPTPAPIEEARAFAEEQHHESQSVEEVARLPEAEEVPAEPVAPVVNDDAPPRETTEHVVPEKEEEDAQKPPQPQHRVSLIEIEDAPSPEVTQLEQSGSLIDIDDVPADSNRRTQGPERSGSLIDVDFALQAETETQQQPERSGSLIDIGNEPRVLGMGMPVEFVAFDSPWQGAEGTGAAGSDLVDVGLESGGEGKKEGESASAPGGDLDSFL</sequence>
<name>A0AAD5SA54_9FUNG</name>
<comment type="caution">
    <text evidence="2">The sequence shown here is derived from an EMBL/GenBank/DDBJ whole genome shotgun (WGS) entry which is preliminary data.</text>
</comment>
<dbReference type="AlphaFoldDB" id="A0AAD5SA54"/>
<reference evidence="2" key="1">
    <citation type="submission" date="2020-05" db="EMBL/GenBank/DDBJ databases">
        <title>Phylogenomic resolution of chytrid fungi.</title>
        <authorList>
            <person name="Stajich J.E."/>
            <person name="Amses K."/>
            <person name="Simmons R."/>
            <person name="Seto K."/>
            <person name="Myers J."/>
            <person name="Bonds A."/>
            <person name="Quandt C.A."/>
            <person name="Barry K."/>
            <person name="Liu P."/>
            <person name="Grigoriev I."/>
            <person name="Longcore J.E."/>
            <person name="James T.Y."/>
        </authorList>
    </citation>
    <scope>NUCLEOTIDE SEQUENCE</scope>
    <source>
        <strain evidence="2">JEL0318</strain>
    </source>
</reference>
<accession>A0AAD5SA54</accession>
<evidence type="ECO:0000313" key="3">
    <source>
        <dbReference type="Proteomes" id="UP001212841"/>
    </source>
</evidence>
<feature type="compositionally biased region" description="Pro residues" evidence="1">
    <location>
        <begin position="1"/>
        <end position="23"/>
    </location>
</feature>
<feature type="compositionally biased region" description="Low complexity" evidence="1">
    <location>
        <begin position="56"/>
        <end position="66"/>
    </location>
</feature>
<gene>
    <name evidence="2" type="ORF">HK097_010937</name>
</gene>
<keyword evidence="3" id="KW-1185">Reference proteome</keyword>
<dbReference type="EMBL" id="JADGJD010000858">
    <property type="protein sequence ID" value="KAJ3048029.1"/>
    <property type="molecule type" value="Genomic_DNA"/>
</dbReference>
<feature type="region of interest" description="Disordered" evidence="1">
    <location>
        <begin position="1"/>
        <end position="140"/>
    </location>
</feature>
<feature type="region of interest" description="Disordered" evidence="1">
    <location>
        <begin position="188"/>
        <end position="230"/>
    </location>
</feature>
<evidence type="ECO:0000313" key="2">
    <source>
        <dbReference type="EMBL" id="KAJ3048029.1"/>
    </source>
</evidence>
<feature type="non-terminal residue" evidence="2">
    <location>
        <position position="1"/>
    </location>
</feature>
<dbReference type="Proteomes" id="UP001212841">
    <property type="component" value="Unassembled WGS sequence"/>
</dbReference>
<evidence type="ECO:0000256" key="1">
    <source>
        <dbReference type="SAM" id="MobiDB-lite"/>
    </source>
</evidence>
<organism evidence="2 3">
    <name type="scientific">Rhizophlyctis rosea</name>
    <dbReference type="NCBI Taxonomy" id="64517"/>
    <lineage>
        <taxon>Eukaryota</taxon>
        <taxon>Fungi</taxon>
        <taxon>Fungi incertae sedis</taxon>
        <taxon>Chytridiomycota</taxon>
        <taxon>Chytridiomycota incertae sedis</taxon>
        <taxon>Chytridiomycetes</taxon>
        <taxon>Rhizophlyctidales</taxon>
        <taxon>Rhizophlyctidaceae</taxon>
        <taxon>Rhizophlyctis</taxon>
    </lineage>
</organism>
<protein>
    <submittedName>
        <fullName evidence="2">Uncharacterized protein</fullName>
    </submittedName>
</protein>
<feature type="compositionally biased region" description="Polar residues" evidence="1">
    <location>
        <begin position="107"/>
        <end position="116"/>
    </location>
</feature>
<feature type="compositionally biased region" description="Basic and acidic residues" evidence="1">
    <location>
        <begin position="26"/>
        <end position="50"/>
    </location>
</feature>
<feature type="compositionally biased region" description="Basic and acidic residues" evidence="1">
    <location>
        <begin position="67"/>
        <end position="79"/>
    </location>
</feature>